<name>A0ABT9XQX7_9BACI</name>
<feature type="domain" description="HTH cro/C1-type" evidence="1">
    <location>
        <begin position="7"/>
        <end position="44"/>
    </location>
</feature>
<dbReference type="Gene3D" id="1.25.40.10">
    <property type="entry name" value="Tetratricopeptide repeat domain"/>
    <property type="match status" value="1"/>
</dbReference>
<evidence type="ECO:0000313" key="3">
    <source>
        <dbReference type="Proteomes" id="UP001224122"/>
    </source>
</evidence>
<accession>A0ABT9XQX7</accession>
<dbReference type="CDD" id="cd00093">
    <property type="entry name" value="HTH_XRE"/>
    <property type="match status" value="1"/>
</dbReference>
<evidence type="ECO:0000259" key="1">
    <source>
        <dbReference type="PROSITE" id="PS50943"/>
    </source>
</evidence>
<reference evidence="2 3" key="1">
    <citation type="submission" date="2023-07" db="EMBL/GenBank/DDBJ databases">
        <title>Genomic Encyclopedia of Type Strains, Phase IV (KMG-IV): sequencing the most valuable type-strain genomes for metagenomic binning, comparative biology and taxonomic classification.</title>
        <authorList>
            <person name="Goeker M."/>
        </authorList>
    </citation>
    <scope>NUCLEOTIDE SEQUENCE [LARGE SCALE GENOMIC DNA]</scope>
    <source>
        <strain evidence="2 3">DSM 27594</strain>
    </source>
</reference>
<dbReference type="InterPro" id="IPR010982">
    <property type="entry name" value="Lambda_DNA-bd_dom_sf"/>
</dbReference>
<gene>
    <name evidence="2" type="ORF">J2S10_000851</name>
</gene>
<protein>
    <submittedName>
        <fullName evidence="2">Transcriptional regulator with XRE-family HTH domain</fullName>
    </submittedName>
</protein>
<dbReference type="InterPro" id="IPR001387">
    <property type="entry name" value="Cro/C1-type_HTH"/>
</dbReference>
<sequence>MIEGKIIKFYREKAGLTQGQLVEGICFVTHLSKIERGITEYSGEITYLLFKRLTVYSIYCVN</sequence>
<dbReference type="SUPFAM" id="SSF47413">
    <property type="entry name" value="lambda repressor-like DNA-binding domains"/>
    <property type="match status" value="1"/>
</dbReference>
<dbReference type="InterPro" id="IPR011990">
    <property type="entry name" value="TPR-like_helical_dom_sf"/>
</dbReference>
<comment type="caution">
    <text evidence="2">The sequence shown here is derived from an EMBL/GenBank/DDBJ whole genome shotgun (WGS) entry which is preliminary data.</text>
</comment>
<keyword evidence="3" id="KW-1185">Reference proteome</keyword>
<dbReference type="PROSITE" id="PS50943">
    <property type="entry name" value="HTH_CROC1"/>
    <property type="match status" value="1"/>
</dbReference>
<organism evidence="2 3">
    <name type="scientific">Neobacillus ginsengisoli</name>
    <dbReference type="NCBI Taxonomy" id="904295"/>
    <lineage>
        <taxon>Bacteria</taxon>
        <taxon>Bacillati</taxon>
        <taxon>Bacillota</taxon>
        <taxon>Bacilli</taxon>
        <taxon>Bacillales</taxon>
        <taxon>Bacillaceae</taxon>
        <taxon>Neobacillus</taxon>
    </lineage>
</organism>
<dbReference type="EMBL" id="JAUSTW010000001">
    <property type="protein sequence ID" value="MDQ0197746.1"/>
    <property type="molecule type" value="Genomic_DNA"/>
</dbReference>
<dbReference type="Proteomes" id="UP001224122">
    <property type="component" value="Unassembled WGS sequence"/>
</dbReference>
<evidence type="ECO:0000313" key="2">
    <source>
        <dbReference type="EMBL" id="MDQ0197746.1"/>
    </source>
</evidence>
<dbReference type="RefSeq" id="WP_307404731.1">
    <property type="nucleotide sequence ID" value="NZ_JAUSTW010000001.1"/>
</dbReference>
<proteinExistence type="predicted"/>